<dbReference type="EMBL" id="JAESDN010000010">
    <property type="protein sequence ID" value="KAG7044848.1"/>
    <property type="molecule type" value="Genomic_DNA"/>
</dbReference>
<evidence type="ECO:0000313" key="3">
    <source>
        <dbReference type="Proteomes" id="UP000699042"/>
    </source>
</evidence>
<organism evidence="2 3">
    <name type="scientific">Colletotrichum scovillei</name>
    <dbReference type="NCBI Taxonomy" id="1209932"/>
    <lineage>
        <taxon>Eukaryota</taxon>
        <taxon>Fungi</taxon>
        <taxon>Dikarya</taxon>
        <taxon>Ascomycota</taxon>
        <taxon>Pezizomycotina</taxon>
        <taxon>Sordariomycetes</taxon>
        <taxon>Hypocreomycetidae</taxon>
        <taxon>Glomerellales</taxon>
        <taxon>Glomerellaceae</taxon>
        <taxon>Colletotrichum</taxon>
        <taxon>Colletotrichum acutatum species complex</taxon>
    </lineage>
</organism>
<feature type="region of interest" description="Disordered" evidence="1">
    <location>
        <begin position="68"/>
        <end position="88"/>
    </location>
</feature>
<protein>
    <submittedName>
        <fullName evidence="2">Uncharacterized protein</fullName>
    </submittedName>
</protein>
<name>A0A9P7U8Y9_9PEZI</name>
<reference evidence="2" key="1">
    <citation type="submission" date="2021-05" db="EMBL/GenBank/DDBJ databases">
        <title>Comparative genomics of three Colletotrichum scovillei strains and genetic complementation revealed genes involved fungal growth and virulence on chili pepper.</title>
        <authorList>
            <person name="Hsieh D.-K."/>
            <person name="Chuang S.-C."/>
            <person name="Chen C.-Y."/>
            <person name="Chao Y.-T."/>
            <person name="Lu M.-Y.J."/>
            <person name="Lee M.-H."/>
            <person name="Shih M.-C."/>
        </authorList>
    </citation>
    <scope>NUCLEOTIDE SEQUENCE</scope>
    <source>
        <strain evidence="2">Coll-153</strain>
    </source>
</reference>
<evidence type="ECO:0000256" key="1">
    <source>
        <dbReference type="SAM" id="MobiDB-lite"/>
    </source>
</evidence>
<keyword evidence="3" id="KW-1185">Reference proteome</keyword>
<accession>A0A9P7U8Y9</accession>
<dbReference type="Proteomes" id="UP000699042">
    <property type="component" value="Unassembled WGS sequence"/>
</dbReference>
<sequence>MTRIMGSLPSSRASHPGCENWSAFELHQVRYCGLFTLTGSQKCRDYCFLMAPAAESYCCIGKWEGGASIPQSRGQRSHDAASRRVASQPPRNIRISVFCYRESLTTR</sequence>
<dbReference type="AlphaFoldDB" id="A0A9P7U8Y9"/>
<comment type="caution">
    <text evidence="2">The sequence shown here is derived from an EMBL/GenBank/DDBJ whole genome shotgun (WGS) entry which is preliminary data.</text>
</comment>
<gene>
    <name evidence="2" type="ORF">JMJ77_004308</name>
</gene>
<proteinExistence type="predicted"/>
<evidence type="ECO:0000313" key="2">
    <source>
        <dbReference type="EMBL" id="KAG7044848.1"/>
    </source>
</evidence>
<feature type="non-terminal residue" evidence="2">
    <location>
        <position position="107"/>
    </location>
</feature>